<sequence>MRLLSPLVYANQEAKFCALQQDSEILGKFKQSLQRPGVLLPEFEEGDAKALVAYLKVLQKGALHNTVTTFVKVSPTLRDAICIYSEQYDLPAVVAAAAAEAVVAAANAAAEVVKLTNLPCMVERRRRNLDATKIESAYRGHLKAPIKFMGNSLKDVIVSGFWRPLYQLETFSSSPFRQRKMFLGCLYADLFLTMEMYAIEMDPLSASFTKIKLSVLSALNPDSSVASYTASSQTPEGMYKTSDTACILRAKGSDYHCYSVVIATRPSVVIALFPCSLPPHSNSYIKKFWKYEKPFQIIGGDLHNFRVLPQITRMDVVQLTS</sequence>
<comment type="caution">
    <text evidence="1">The sequence shown here is derived from an EMBL/GenBank/DDBJ whole genome shotgun (WGS) entry which is preliminary data.</text>
</comment>
<evidence type="ECO:0000313" key="1">
    <source>
        <dbReference type="EMBL" id="KAL3512119.1"/>
    </source>
</evidence>
<dbReference type="AlphaFoldDB" id="A0ABD2YZ04"/>
<gene>
    <name evidence="1" type="ORF">ACH5RR_024836</name>
</gene>
<dbReference type="EMBL" id="JBJUIK010000011">
    <property type="protein sequence ID" value="KAL3512119.1"/>
    <property type="molecule type" value="Genomic_DNA"/>
</dbReference>
<accession>A0ABD2YZ04</accession>
<dbReference type="Proteomes" id="UP001630127">
    <property type="component" value="Unassembled WGS sequence"/>
</dbReference>
<organism evidence="1 2">
    <name type="scientific">Cinchona calisaya</name>
    <dbReference type="NCBI Taxonomy" id="153742"/>
    <lineage>
        <taxon>Eukaryota</taxon>
        <taxon>Viridiplantae</taxon>
        <taxon>Streptophyta</taxon>
        <taxon>Embryophyta</taxon>
        <taxon>Tracheophyta</taxon>
        <taxon>Spermatophyta</taxon>
        <taxon>Magnoliopsida</taxon>
        <taxon>eudicotyledons</taxon>
        <taxon>Gunneridae</taxon>
        <taxon>Pentapetalae</taxon>
        <taxon>asterids</taxon>
        <taxon>lamiids</taxon>
        <taxon>Gentianales</taxon>
        <taxon>Rubiaceae</taxon>
        <taxon>Cinchonoideae</taxon>
        <taxon>Cinchoneae</taxon>
        <taxon>Cinchona</taxon>
    </lineage>
</organism>
<protein>
    <submittedName>
        <fullName evidence="1">Uncharacterized protein</fullName>
    </submittedName>
</protein>
<proteinExistence type="predicted"/>
<evidence type="ECO:0000313" key="2">
    <source>
        <dbReference type="Proteomes" id="UP001630127"/>
    </source>
</evidence>
<name>A0ABD2YZ04_9GENT</name>
<reference evidence="1 2" key="1">
    <citation type="submission" date="2024-11" db="EMBL/GenBank/DDBJ databases">
        <title>A near-complete genome assembly of Cinchona calisaya.</title>
        <authorList>
            <person name="Lian D.C."/>
            <person name="Zhao X.W."/>
            <person name="Wei L."/>
        </authorList>
    </citation>
    <scope>NUCLEOTIDE SEQUENCE [LARGE SCALE GENOMIC DNA]</scope>
    <source>
        <tissue evidence="1">Nenye</tissue>
    </source>
</reference>
<keyword evidence="2" id="KW-1185">Reference proteome</keyword>